<evidence type="ECO:0000313" key="3">
    <source>
        <dbReference type="Proteomes" id="UP000292447"/>
    </source>
</evidence>
<dbReference type="Proteomes" id="UP000292447">
    <property type="component" value="Chromosome II"/>
</dbReference>
<feature type="compositionally biased region" description="Acidic residues" evidence="1">
    <location>
        <begin position="1210"/>
        <end position="1228"/>
    </location>
</feature>
<sequence length="1228" mass="139102">MPFTFDAGDFSEEDTQRPGEPHHTEPEDGLGLVSELKLALVGNRDLKCKLLRDTKFCVWFETHLNKCVGTLVACDITVGDDRAYPGSLDDNTATGDKCDGQNSLSQLALIGLADAIIVLRLLLANLDGKPESDIEPPSILSLERCVPILFELIKSTTDAMLPDAEEDVASWKYAESWVQVSPILCDTLRSIINFTEQNRLCLSPESLQVLWTLLSRIFMLYSQSAQTQRFLAPVLLEAFSLLPLLLENSADGLKHSQLDLARAILSHNTRFLEVQLSRMFASYLPGAQTSSYGLPAVTLDMESLQKIPDFNVVSVVLVATAQILNSIKDTDNMHIDAAEYSFLISEKFQQCLLLLFYSSGNYILSVATLNLLQFRLQRLQKTHSTDDGLIHRVFENMFPRIVELLSHETRIKNLPRGLRLPISVLSDICLNHPGFCAQLKNTGVDKKIMDDLARLVGNSPVLRLLQRAKASLNKTHKITDFTLLRRNVNGSFGESLSDQGPHLSLIANQILLLSVLTSSNEDFRRRITSYLAEKHSKLELEPSFLCLIIFEIVENYNYLCAQLLLNAKVLSSLRNTGNPSASSEVLEWANGNIRVLLALLEHPLYTNTLYLIRSLSRSVSTLRTFFVDANSIASSFGNHERSDRSSTPENVLSDISARYDRSAQSDSDGNFISCFLKIVKRLDDVELIVLYFASGGLADVYRRTRKCLIEKKVMILAITANFILDFSSFRAEIVGHDKFLKCLATLLRNSIRSDRDCGKTEIGGNHAEEKGYEQLKVQLGVLQIIKNYLYNETEDLRKKLWDFIPFAIIFDLSLYGITTPKEIDPVLHKLRLQQKIIAFEIMRNLTAASSFFGEEVANLYLDYISQEQDVAKCPKTWNKYLLANLTLFDLFLEPSGHHKVNERSFLEDDEYTLKLLKDVDYTRLVVAINYLEDHRYTNLSSFRVSNFPHRTLLRFWKRLLGIRIPDTLQKKLCGGDTNAMVKLCTQINEIKVSIAWILINLTWKGEEFEDQVSESTNFRLMDIIRGPSAGISNVGSTRSLSPGLRETDGLPDSRESNRDVRGMAPNEVLTPRTRAKILYRAGFCRCLEELMNVLNMPRAKSGGESQLRMERFDVLGSNDLYEKCKTAQEQISSLVSRLEDDMQNRSSHHRNREALHPLRRLSNIAGSRERMQIRRDVNRGGEGFGYSSDEEYISQDPAGSMGQDQRDTNLEEEEPMAEDDEFDEYWIR</sequence>
<proteinExistence type="predicted"/>
<gene>
    <name evidence="2" type="ORF">METSCH_B03750</name>
</gene>
<feature type="region of interest" description="Disordered" evidence="1">
    <location>
        <begin position="1035"/>
        <end position="1059"/>
    </location>
</feature>
<evidence type="ECO:0000313" key="2">
    <source>
        <dbReference type="EMBL" id="QBM87176.1"/>
    </source>
</evidence>
<organism evidence="2 3">
    <name type="scientific">Metschnikowia aff. pulcherrima</name>
    <dbReference type="NCBI Taxonomy" id="2163413"/>
    <lineage>
        <taxon>Eukaryota</taxon>
        <taxon>Fungi</taxon>
        <taxon>Dikarya</taxon>
        <taxon>Ascomycota</taxon>
        <taxon>Saccharomycotina</taxon>
        <taxon>Pichiomycetes</taxon>
        <taxon>Metschnikowiaceae</taxon>
        <taxon>Metschnikowia</taxon>
    </lineage>
</organism>
<keyword evidence="3" id="KW-1185">Reference proteome</keyword>
<feature type="region of interest" description="Disordered" evidence="1">
    <location>
        <begin position="1"/>
        <end position="28"/>
    </location>
</feature>
<protein>
    <submittedName>
        <fullName evidence="2">Uncharacterized protein</fullName>
    </submittedName>
</protein>
<feature type="compositionally biased region" description="Basic and acidic residues" evidence="1">
    <location>
        <begin position="1045"/>
        <end position="1059"/>
    </location>
</feature>
<feature type="region of interest" description="Disordered" evidence="1">
    <location>
        <begin position="1166"/>
        <end position="1228"/>
    </location>
</feature>
<feature type="compositionally biased region" description="Basic and acidic residues" evidence="1">
    <location>
        <begin position="1167"/>
        <end position="1179"/>
    </location>
</feature>
<reference evidence="3" key="1">
    <citation type="submission" date="2019-03" db="EMBL/GenBank/DDBJ databases">
        <title>Snf2 controls pulcherriminic acid biosynthesis and connects pigmentation and antifungal activity of the yeast Metschnikowia pulcherrima.</title>
        <authorList>
            <person name="Gore-Lloyd D."/>
            <person name="Sumann I."/>
            <person name="Brachmann A.O."/>
            <person name="Schneeberger K."/>
            <person name="Ortiz-Merino R.A."/>
            <person name="Moreno-Beltran M."/>
            <person name="Schlaefli M."/>
            <person name="Kirner P."/>
            <person name="Santos Kron A."/>
            <person name="Wolfe K.H."/>
            <person name="Piel J."/>
            <person name="Ahrens C.H."/>
            <person name="Henk D."/>
            <person name="Freimoser F.M."/>
        </authorList>
    </citation>
    <scope>NUCLEOTIDE SEQUENCE [LARGE SCALE GENOMIC DNA]</scope>
    <source>
        <strain evidence="3">APC 1.2</strain>
    </source>
</reference>
<accession>A0A4P6XLT9</accession>
<evidence type="ECO:0000256" key="1">
    <source>
        <dbReference type="SAM" id="MobiDB-lite"/>
    </source>
</evidence>
<dbReference type="EMBL" id="CP034457">
    <property type="protein sequence ID" value="QBM87176.1"/>
    <property type="molecule type" value="Genomic_DNA"/>
</dbReference>
<feature type="compositionally biased region" description="Basic and acidic residues" evidence="1">
    <location>
        <begin position="14"/>
        <end position="26"/>
    </location>
</feature>
<name>A0A4P6XLT9_9ASCO</name>
<dbReference type="AlphaFoldDB" id="A0A4P6XLT9"/>